<keyword evidence="3" id="KW-0238">DNA-binding</keyword>
<evidence type="ECO:0000256" key="2">
    <source>
        <dbReference type="ARBA" id="ARBA00023015"/>
    </source>
</evidence>
<reference evidence="8" key="1">
    <citation type="journal article" date="2018" name="Gigascience">
        <title>Genome assembly of the Pink Ipe (Handroanthus impetiginosus, Bignoniaceae), a highly valued, ecologically keystone Neotropical timber forest tree.</title>
        <authorList>
            <person name="Silva-Junior O.B."/>
            <person name="Grattapaglia D."/>
            <person name="Novaes E."/>
            <person name="Collevatti R.G."/>
        </authorList>
    </citation>
    <scope>NUCLEOTIDE SEQUENCE [LARGE SCALE GENOMIC DNA]</scope>
    <source>
        <strain evidence="8">cv. UFG-1</strain>
    </source>
</reference>
<dbReference type="GO" id="GO:0003677">
    <property type="term" value="F:DNA binding"/>
    <property type="evidence" value="ECO:0007669"/>
    <property type="project" value="UniProtKB-KW"/>
</dbReference>
<evidence type="ECO:0000256" key="5">
    <source>
        <dbReference type="ARBA" id="ARBA00023242"/>
    </source>
</evidence>
<organism evidence="7 8">
    <name type="scientific">Handroanthus impetiginosus</name>
    <dbReference type="NCBI Taxonomy" id="429701"/>
    <lineage>
        <taxon>Eukaryota</taxon>
        <taxon>Viridiplantae</taxon>
        <taxon>Streptophyta</taxon>
        <taxon>Embryophyta</taxon>
        <taxon>Tracheophyta</taxon>
        <taxon>Spermatophyta</taxon>
        <taxon>Magnoliopsida</taxon>
        <taxon>eudicotyledons</taxon>
        <taxon>Gunneridae</taxon>
        <taxon>Pentapetalae</taxon>
        <taxon>asterids</taxon>
        <taxon>lamiids</taxon>
        <taxon>Lamiales</taxon>
        <taxon>Bignoniaceae</taxon>
        <taxon>Crescentiina</taxon>
        <taxon>Tabebuia alliance</taxon>
        <taxon>Handroanthus</taxon>
    </lineage>
</organism>
<feature type="domain" description="MADS-box" evidence="6">
    <location>
        <begin position="1"/>
        <end position="51"/>
    </location>
</feature>
<sequence>MVRGKVEMKRIENASSRQVTFSKRKNGLQKKACELSVLCDAEVALIIFSQKAIKGIFTLSRPEPKGPGREIGLRIYRAQPEIELLTTRSKGISNG</sequence>
<dbReference type="AlphaFoldDB" id="A0A2G9HSJ2"/>
<evidence type="ECO:0000259" key="6">
    <source>
        <dbReference type="PROSITE" id="PS50066"/>
    </source>
</evidence>
<dbReference type="InterPro" id="IPR002100">
    <property type="entry name" value="TF_MADSbox"/>
</dbReference>
<dbReference type="OrthoDB" id="1898716at2759"/>
<dbReference type="EMBL" id="NKXS01001114">
    <property type="protein sequence ID" value="PIN20496.1"/>
    <property type="molecule type" value="Genomic_DNA"/>
</dbReference>
<accession>A0A2G9HSJ2</accession>
<comment type="subcellular location">
    <subcellularLocation>
        <location evidence="1">Nucleus</location>
    </subcellularLocation>
</comment>
<evidence type="ECO:0000313" key="7">
    <source>
        <dbReference type="EMBL" id="PIN20496.1"/>
    </source>
</evidence>
<dbReference type="Gene3D" id="3.40.1810.10">
    <property type="entry name" value="Transcription factor, MADS-box"/>
    <property type="match status" value="1"/>
</dbReference>
<dbReference type="SMART" id="SM00432">
    <property type="entry name" value="MADS"/>
    <property type="match status" value="1"/>
</dbReference>
<keyword evidence="4" id="KW-0804">Transcription</keyword>
<dbReference type="InterPro" id="IPR036879">
    <property type="entry name" value="TF_MADSbox_sf"/>
</dbReference>
<proteinExistence type="predicted"/>
<evidence type="ECO:0000256" key="4">
    <source>
        <dbReference type="ARBA" id="ARBA00023163"/>
    </source>
</evidence>
<dbReference type="GO" id="GO:0046983">
    <property type="term" value="F:protein dimerization activity"/>
    <property type="evidence" value="ECO:0007669"/>
    <property type="project" value="InterPro"/>
</dbReference>
<dbReference type="PRINTS" id="PR00404">
    <property type="entry name" value="MADSDOMAIN"/>
</dbReference>
<dbReference type="Pfam" id="PF00319">
    <property type="entry name" value="SRF-TF"/>
    <property type="match status" value="1"/>
</dbReference>
<dbReference type="SUPFAM" id="SSF55455">
    <property type="entry name" value="SRF-like"/>
    <property type="match status" value="1"/>
</dbReference>
<comment type="caution">
    <text evidence="7">The sequence shown here is derived from an EMBL/GenBank/DDBJ whole genome shotgun (WGS) entry which is preliminary data.</text>
</comment>
<dbReference type="InterPro" id="IPR050142">
    <property type="entry name" value="MADS-box/MEF2_TF"/>
</dbReference>
<dbReference type="Proteomes" id="UP000231279">
    <property type="component" value="Unassembled WGS sequence"/>
</dbReference>
<protein>
    <recommendedName>
        <fullName evidence="6">MADS-box domain-containing protein</fullName>
    </recommendedName>
</protein>
<dbReference type="GO" id="GO:0005634">
    <property type="term" value="C:nucleus"/>
    <property type="evidence" value="ECO:0007669"/>
    <property type="project" value="UniProtKB-SubCell"/>
</dbReference>
<keyword evidence="2" id="KW-0805">Transcription regulation</keyword>
<evidence type="ECO:0000256" key="1">
    <source>
        <dbReference type="ARBA" id="ARBA00004123"/>
    </source>
</evidence>
<name>A0A2G9HSJ2_9LAMI</name>
<keyword evidence="8" id="KW-1185">Reference proteome</keyword>
<evidence type="ECO:0000256" key="3">
    <source>
        <dbReference type="ARBA" id="ARBA00023125"/>
    </source>
</evidence>
<dbReference type="PROSITE" id="PS50066">
    <property type="entry name" value="MADS_BOX_2"/>
    <property type="match status" value="1"/>
</dbReference>
<evidence type="ECO:0000313" key="8">
    <source>
        <dbReference type="Proteomes" id="UP000231279"/>
    </source>
</evidence>
<keyword evidence="5" id="KW-0539">Nucleus</keyword>
<gene>
    <name evidence="7" type="ORF">CDL12_06812</name>
</gene>
<dbReference type="PANTHER" id="PTHR48019">
    <property type="entry name" value="SERUM RESPONSE FACTOR HOMOLOG"/>
    <property type="match status" value="1"/>
</dbReference>